<dbReference type="Proteomes" id="UP001148629">
    <property type="component" value="Unassembled WGS sequence"/>
</dbReference>
<dbReference type="EMBL" id="JANRMS010000309">
    <property type="protein sequence ID" value="KAJ3542181.1"/>
    <property type="molecule type" value="Genomic_DNA"/>
</dbReference>
<proteinExistence type="predicted"/>
<name>A0ACC1SLP2_9HYPO</name>
<protein>
    <submittedName>
        <fullName evidence="1">Uncharacterized protein</fullName>
    </submittedName>
</protein>
<keyword evidence="2" id="KW-1185">Reference proteome</keyword>
<gene>
    <name evidence="1" type="ORF">NM208_g4234</name>
</gene>
<organism evidence="1 2">
    <name type="scientific">Fusarium decemcellulare</name>
    <dbReference type="NCBI Taxonomy" id="57161"/>
    <lineage>
        <taxon>Eukaryota</taxon>
        <taxon>Fungi</taxon>
        <taxon>Dikarya</taxon>
        <taxon>Ascomycota</taxon>
        <taxon>Pezizomycotina</taxon>
        <taxon>Sordariomycetes</taxon>
        <taxon>Hypocreomycetidae</taxon>
        <taxon>Hypocreales</taxon>
        <taxon>Nectriaceae</taxon>
        <taxon>Fusarium</taxon>
        <taxon>Fusarium decemcellulare species complex</taxon>
    </lineage>
</organism>
<accession>A0ACC1SLP2</accession>
<evidence type="ECO:0000313" key="1">
    <source>
        <dbReference type="EMBL" id="KAJ3542181.1"/>
    </source>
</evidence>
<comment type="caution">
    <text evidence="1">The sequence shown here is derived from an EMBL/GenBank/DDBJ whole genome shotgun (WGS) entry which is preliminary data.</text>
</comment>
<evidence type="ECO:0000313" key="2">
    <source>
        <dbReference type="Proteomes" id="UP001148629"/>
    </source>
</evidence>
<sequence>MDVHLLVYDLSRGLARQMSMNLLGFQLDAIYHTSIQLNGMEYVYDGGIISIAPGSSHLGQPLEKIHLGTTNLPMDIIEEFLDSLRPIFTLEAYDLFHHNCNNFSDSFSNVLIGKGIPEHIVKMPQAVLDSPMGRMLLPQLTQGVNAGRQNGSILGLQQSAQTPQPVAAPRHSVKNVTNMSEFSRLMEAAKSSCAVVFFTSATCPPCKLLYPIYDELAQEVGDKATLIKVDVSQPQAHQIGSQYSISATPTIITFLRGEQENRWSGADQAALRGNVQLLVQMAFPLHPHEKLRLPTFSNPNAKPVLYAKVPPLDKLMGKMGNEVASKPEVKALKQYLEDRAKDGPSSAVIPEMGHLSTLIKDSTSTLPIEILFTIVDLFRCALSDPRVSGFFAEEKGHETVRAVLDLVNKQTECPYALRLVTLQMACNFFSTPLFPDEIMRDGNLRAAMHTGGHEQYHPVPEPILILAVLPSAISATEANDQIQRFMDLMRQTSLVHSDLFGSASQFMEHIEGVMPHSETPGRCSRTQSLASSHPIPLLQWAFYAGSNNLLGRKALDTILRWVVDSGNIQTFKKVVCLGGPTAEAFSSSLLPSVAKLGSGELTSFFLEHAGDWVGIETSQTDVPARNLNRWPPKKLLDQDPIADETADAHQQICVNAPLASIDTIAHARILLASETDVNQHSKDFGDALQEAARRDDLDMVILLLDSGVNPNVTIHFEYGGRVCSHRYSSGALDSDIISRLVTPTQFAAYHGNKEMLQRLLEKGAEVDTYIFSNINLASRVECLLATVFRGSSDGFFESDLQGISPYLQLIGQSPLAICIGACSIDHARKLEMVELLLQSGIDVNAPAGYWRGRTALQAAIEIGDWKLIHMLFREKADVSAAPSPYGGLTALQAASLTGNHVLVQWLLYLGGDVHQQPAYLGGLTCLQAAALSGNMDLVDLLLQRGGNIHAPATLKGGYTALQAAVHSRSMEMVRKVLEATSYADHPSGSASALYHAVYNEDDASFRLLIESGACPNPEGRQQAPLLAAIYRGSHDMVQGLINAGATPNVSTRFCDWLDVHSKEPRDMEWTPLAAACYWGNMDMILLLWRAGANINIHKWQWHQYSPLQAALCRPRFEIGIARFLLTHGASIHPRCDEPGVLGGQEIVELAISRGRSFECVQLLIDYGANPTYTTDDTLLIQWAIGNYVKGGQRGAMSSVSGLDPQLDGGSMTTPLSRSIGEGTLRILDMLLGANAKVNGRTQWRGGMTGLQAASHDGYFPLVEYLVSRGAEVNALPAEEGGATALQHAAMQGHFNIAVLLIRNGAIINAPPARRDGRTALQAAAERGRLDMVYLLLENDLDVDNLEDRCRDAASCDESGEGLLGTGVASAYDQEEIVRATGKLEAL</sequence>
<reference evidence="1" key="1">
    <citation type="submission" date="2022-08" db="EMBL/GenBank/DDBJ databases">
        <title>Genome Sequence of Fusarium decemcellulare.</title>
        <authorList>
            <person name="Buettner E."/>
        </authorList>
    </citation>
    <scope>NUCLEOTIDE SEQUENCE</scope>
    <source>
        <strain evidence="1">Babe19</strain>
    </source>
</reference>